<feature type="signal peptide" evidence="3">
    <location>
        <begin position="1"/>
        <end position="23"/>
    </location>
</feature>
<dbReference type="AlphaFoldDB" id="A0A917GZL3"/>
<gene>
    <name evidence="5" type="ORF">GCM10011398_02630</name>
</gene>
<feature type="domain" description="SH3b" evidence="4">
    <location>
        <begin position="23"/>
        <end position="85"/>
    </location>
</feature>
<keyword evidence="6" id="KW-1185">Reference proteome</keyword>
<keyword evidence="1" id="KW-0378">Hydrolase</keyword>
<name>A0A917GZL3_9BACI</name>
<dbReference type="Pfam" id="PF01520">
    <property type="entry name" value="Amidase_3"/>
    <property type="match status" value="1"/>
</dbReference>
<dbReference type="PANTHER" id="PTHR30404:SF0">
    <property type="entry name" value="N-ACETYLMURAMOYL-L-ALANINE AMIDASE AMIC"/>
    <property type="match status" value="1"/>
</dbReference>
<dbReference type="Pfam" id="PF08239">
    <property type="entry name" value="SH3_3"/>
    <property type="match status" value="2"/>
</dbReference>
<dbReference type="Proteomes" id="UP000622860">
    <property type="component" value="Unassembled WGS sequence"/>
</dbReference>
<dbReference type="PANTHER" id="PTHR30404">
    <property type="entry name" value="N-ACETYLMURAMOYL-L-ALANINE AMIDASE"/>
    <property type="match status" value="1"/>
</dbReference>
<evidence type="ECO:0000256" key="3">
    <source>
        <dbReference type="SAM" id="SignalP"/>
    </source>
</evidence>
<dbReference type="GO" id="GO:0009253">
    <property type="term" value="P:peptidoglycan catabolic process"/>
    <property type="evidence" value="ECO:0007669"/>
    <property type="project" value="InterPro"/>
</dbReference>
<evidence type="ECO:0000313" key="5">
    <source>
        <dbReference type="EMBL" id="GGG62721.1"/>
    </source>
</evidence>
<dbReference type="SUPFAM" id="SSF53187">
    <property type="entry name" value="Zn-dependent exopeptidases"/>
    <property type="match status" value="1"/>
</dbReference>
<accession>A0A917GZL3</accession>
<dbReference type="PROSITE" id="PS51781">
    <property type="entry name" value="SH3B"/>
    <property type="match status" value="2"/>
</dbReference>
<dbReference type="InterPro" id="IPR002508">
    <property type="entry name" value="MurNAc-LAA_cat"/>
</dbReference>
<dbReference type="SMART" id="SM00287">
    <property type="entry name" value="SH3b"/>
    <property type="match status" value="2"/>
</dbReference>
<dbReference type="GO" id="GO:0008745">
    <property type="term" value="F:N-acetylmuramoyl-L-alanine amidase activity"/>
    <property type="evidence" value="ECO:0007669"/>
    <property type="project" value="InterPro"/>
</dbReference>
<dbReference type="SMART" id="SM00646">
    <property type="entry name" value="Ami_3"/>
    <property type="match status" value="1"/>
</dbReference>
<dbReference type="GO" id="GO:0071555">
    <property type="term" value="P:cell wall organization"/>
    <property type="evidence" value="ECO:0007669"/>
    <property type="project" value="UniProtKB-KW"/>
</dbReference>
<reference evidence="5" key="2">
    <citation type="submission" date="2020-09" db="EMBL/GenBank/DDBJ databases">
        <authorList>
            <person name="Sun Q."/>
            <person name="Zhou Y."/>
        </authorList>
    </citation>
    <scope>NUCLEOTIDE SEQUENCE</scope>
    <source>
        <strain evidence="5">CGMCC 1.12754</strain>
    </source>
</reference>
<dbReference type="RefSeq" id="WP_188453543.1">
    <property type="nucleotide sequence ID" value="NZ_BMFR01000001.1"/>
</dbReference>
<dbReference type="Gene3D" id="2.30.30.40">
    <property type="entry name" value="SH3 Domains"/>
    <property type="match status" value="2"/>
</dbReference>
<dbReference type="GO" id="GO:0030288">
    <property type="term" value="C:outer membrane-bounded periplasmic space"/>
    <property type="evidence" value="ECO:0007669"/>
    <property type="project" value="TreeGrafter"/>
</dbReference>
<evidence type="ECO:0000256" key="2">
    <source>
        <dbReference type="ARBA" id="ARBA00023316"/>
    </source>
</evidence>
<keyword evidence="2" id="KW-0961">Cell wall biogenesis/degradation</keyword>
<dbReference type="InterPro" id="IPR003646">
    <property type="entry name" value="SH3-like_bac-type"/>
</dbReference>
<feature type="chain" id="PRO_5036880800" description="SH3b domain-containing protein" evidence="3">
    <location>
        <begin position="24"/>
        <end position="356"/>
    </location>
</feature>
<reference evidence="5" key="1">
    <citation type="journal article" date="2014" name="Int. J. Syst. Evol. Microbiol.">
        <title>Complete genome sequence of Corynebacterium casei LMG S-19264T (=DSM 44701T), isolated from a smear-ripened cheese.</title>
        <authorList>
            <consortium name="US DOE Joint Genome Institute (JGI-PGF)"/>
            <person name="Walter F."/>
            <person name="Albersmeier A."/>
            <person name="Kalinowski J."/>
            <person name="Ruckert C."/>
        </authorList>
    </citation>
    <scope>NUCLEOTIDE SEQUENCE</scope>
    <source>
        <strain evidence="5">CGMCC 1.12754</strain>
    </source>
</reference>
<dbReference type="InterPro" id="IPR017293">
    <property type="entry name" value="N-acetylmuramoyl-L-ala_amidase"/>
</dbReference>
<dbReference type="InterPro" id="IPR050695">
    <property type="entry name" value="N-acetylmuramoyl_amidase_3"/>
</dbReference>
<evidence type="ECO:0000313" key="6">
    <source>
        <dbReference type="Proteomes" id="UP000622860"/>
    </source>
</evidence>
<dbReference type="PIRSF" id="PIRSF037846">
    <property type="entry name" value="Autolysin_YrvJ_prd"/>
    <property type="match status" value="1"/>
</dbReference>
<comment type="caution">
    <text evidence="5">The sequence shown here is derived from an EMBL/GenBank/DDBJ whole genome shotgun (WGS) entry which is preliminary data.</text>
</comment>
<keyword evidence="3" id="KW-0732">Signal</keyword>
<feature type="domain" description="SH3b" evidence="4">
    <location>
        <begin position="106"/>
        <end position="169"/>
    </location>
</feature>
<proteinExistence type="predicted"/>
<sequence length="356" mass="39385">MRITSTTLLFFSIFLLFSITVSANEAIINTDNLNVRSGPGTNYEKTGQVHTDQKYPILQEQNGWVEIQLDNNTGWITDDYITISGDGSSSLAADSNKKQEMDSTAKENKSITIQHENTHIRKGPSTDYEITDFVSKGEKFEVVSESNEWYEISNGDKSGFVFKSLVDKKASSFSGGIKNKTIVIDAGHGGRDVGAIGTSGSFEKNISYKTALELKQELSILGAEVVLTRKNDEFIALGSRTSLANIIDADAFISIHYNSVPTLPNVTGIGTYYYYDQNKSLAGFIQHEVIKETNAKDRGITFGDFHVIRQTFKPGVLVELGFMSNLEKEQLLLTDAYQKKLVKGIVNGFAKYFGNQ</sequence>
<organism evidence="5 6">
    <name type="scientific">Virgibacillus oceani</name>
    <dbReference type="NCBI Taxonomy" id="1479511"/>
    <lineage>
        <taxon>Bacteria</taxon>
        <taxon>Bacillati</taxon>
        <taxon>Bacillota</taxon>
        <taxon>Bacilli</taxon>
        <taxon>Bacillales</taxon>
        <taxon>Bacillaceae</taxon>
        <taxon>Virgibacillus</taxon>
    </lineage>
</organism>
<dbReference type="EMBL" id="BMFR01000001">
    <property type="protein sequence ID" value="GGG62721.1"/>
    <property type="molecule type" value="Genomic_DNA"/>
</dbReference>
<dbReference type="Gene3D" id="3.40.630.40">
    <property type="entry name" value="Zn-dependent exopeptidases"/>
    <property type="match status" value="1"/>
</dbReference>
<dbReference type="CDD" id="cd02696">
    <property type="entry name" value="MurNAc-LAA"/>
    <property type="match status" value="1"/>
</dbReference>
<protein>
    <recommendedName>
        <fullName evidence="4">SH3b domain-containing protein</fullName>
    </recommendedName>
</protein>
<evidence type="ECO:0000259" key="4">
    <source>
        <dbReference type="PROSITE" id="PS51781"/>
    </source>
</evidence>
<evidence type="ECO:0000256" key="1">
    <source>
        <dbReference type="ARBA" id="ARBA00022801"/>
    </source>
</evidence>